<dbReference type="STRING" id="1353952.A0A165CG14"/>
<dbReference type="AlphaFoldDB" id="A0A165CG14"/>
<proteinExistence type="predicted"/>
<evidence type="ECO:0000313" key="2">
    <source>
        <dbReference type="Proteomes" id="UP000076842"/>
    </source>
</evidence>
<feature type="non-terminal residue" evidence="1">
    <location>
        <position position="1"/>
    </location>
</feature>
<dbReference type="Proteomes" id="UP000076842">
    <property type="component" value="Unassembled WGS sequence"/>
</dbReference>
<protein>
    <submittedName>
        <fullName evidence="1">Uncharacterized protein</fullName>
    </submittedName>
</protein>
<dbReference type="OrthoDB" id="2506088at2759"/>
<keyword evidence="2" id="KW-1185">Reference proteome</keyword>
<dbReference type="EMBL" id="KV424149">
    <property type="protein sequence ID" value="KZT50729.1"/>
    <property type="molecule type" value="Genomic_DNA"/>
</dbReference>
<reference evidence="1 2" key="1">
    <citation type="journal article" date="2016" name="Mol. Biol. Evol.">
        <title>Comparative Genomics of Early-Diverging Mushroom-Forming Fungi Provides Insights into the Origins of Lignocellulose Decay Capabilities.</title>
        <authorList>
            <person name="Nagy L.G."/>
            <person name="Riley R."/>
            <person name="Tritt A."/>
            <person name="Adam C."/>
            <person name="Daum C."/>
            <person name="Floudas D."/>
            <person name="Sun H."/>
            <person name="Yadav J.S."/>
            <person name="Pangilinan J."/>
            <person name="Larsson K.H."/>
            <person name="Matsuura K."/>
            <person name="Barry K."/>
            <person name="Labutti K."/>
            <person name="Kuo R."/>
            <person name="Ohm R.A."/>
            <person name="Bhattacharya S.S."/>
            <person name="Shirouzu T."/>
            <person name="Yoshinaga Y."/>
            <person name="Martin F.M."/>
            <person name="Grigoriev I.V."/>
            <person name="Hibbett D.S."/>
        </authorList>
    </citation>
    <scope>NUCLEOTIDE SEQUENCE [LARGE SCALE GENOMIC DNA]</scope>
    <source>
        <strain evidence="1 2">HHB12733</strain>
    </source>
</reference>
<gene>
    <name evidence="1" type="ORF">CALCODRAFT_406879</name>
</gene>
<accession>A0A165CG14</accession>
<organism evidence="1 2">
    <name type="scientific">Calocera cornea HHB12733</name>
    <dbReference type="NCBI Taxonomy" id="1353952"/>
    <lineage>
        <taxon>Eukaryota</taxon>
        <taxon>Fungi</taxon>
        <taxon>Dikarya</taxon>
        <taxon>Basidiomycota</taxon>
        <taxon>Agaricomycotina</taxon>
        <taxon>Dacrymycetes</taxon>
        <taxon>Dacrymycetales</taxon>
        <taxon>Dacrymycetaceae</taxon>
        <taxon>Calocera</taxon>
    </lineage>
</organism>
<dbReference type="InParanoid" id="A0A165CG14"/>
<sequence>ISKTKMHAALHTPDDILRFSTAVLFSTERYEAFNGVFRRCSVLSNRQAPSRDIAHTFAHFDRIQHITSGGFWKDPTTQ</sequence>
<evidence type="ECO:0000313" key="1">
    <source>
        <dbReference type="EMBL" id="KZT50729.1"/>
    </source>
</evidence>
<name>A0A165CG14_9BASI</name>
<feature type="non-terminal residue" evidence="1">
    <location>
        <position position="78"/>
    </location>
</feature>